<evidence type="ECO:0000313" key="2">
    <source>
        <dbReference type="Proteomes" id="UP001164250"/>
    </source>
</evidence>
<comment type="caution">
    <text evidence="1">The sequence shown here is derived from an EMBL/GenBank/DDBJ whole genome shotgun (WGS) entry which is preliminary data.</text>
</comment>
<dbReference type="Proteomes" id="UP001164250">
    <property type="component" value="Chromosome 15"/>
</dbReference>
<keyword evidence="2" id="KW-1185">Reference proteome</keyword>
<name>A0ACC0ZQU8_9ROSI</name>
<sequence length="58" mass="7012">MLLSLFIFQIQKGSFYFRRSHNATIVSKSGFFQTRQIQNFKSKRYKRGSFQTRLYPKV</sequence>
<dbReference type="EMBL" id="CM047910">
    <property type="protein sequence ID" value="KAJ0075607.1"/>
    <property type="molecule type" value="Genomic_DNA"/>
</dbReference>
<protein>
    <submittedName>
        <fullName evidence="1">Uncharacterized protein</fullName>
    </submittedName>
</protein>
<accession>A0ACC0ZQU8</accession>
<reference evidence="2" key="1">
    <citation type="journal article" date="2023" name="G3 (Bethesda)">
        <title>Genome assembly and association tests identify interacting loci associated with vigor, precocity, and sex in interspecific pistachio rootstocks.</title>
        <authorList>
            <person name="Palmer W."/>
            <person name="Jacygrad E."/>
            <person name="Sagayaradj S."/>
            <person name="Cavanaugh K."/>
            <person name="Han R."/>
            <person name="Bertier L."/>
            <person name="Beede B."/>
            <person name="Kafkas S."/>
            <person name="Golino D."/>
            <person name="Preece J."/>
            <person name="Michelmore R."/>
        </authorList>
    </citation>
    <scope>NUCLEOTIDE SEQUENCE [LARGE SCALE GENOMIC DNA]</scope>
</reference>
<gene>
    <name evidence="1" type="ORF">Patl1_34279</name>
</gene>
<proteinExistence type="predicted"/>
<evidence type="ECO:0000313" key="1">
    <source>
        <dbReference type="EMBL" id="KAJ0075607.1"/>
    </source>
</evidence>
<organism evidence="1 2">
    <name type="scientific">Pistacia atlantica</name>
    <dbReference type="NCBI Taxonomy" id="434234"/>
    <lineage>
        <taxon>Eukaryota</taxon>
        <taxon>Viridiplantae</taxon>
        <taxon>Streptophyta</taxon>
        <taxon>Embryophyta</taxon>
        <taxon>Tracheophyta</taxon>
        <taxon>Spermatophyta</taxon>
        <taxon>Magnoliopsida</taxon>
        <taxon>eudicotyledons</taxon>
        <taxon>Gunneridae</taxon>
        <taxon>Pentapetalae</taxon>
        <taxon>rosids</taxon>
        <taxon>malvids</taxon>
        <taxon>Sapindales</taxon>
        <taxon>Anacardiaceae</taxon>
        <taxon>Pistacia</taxon>
    </lineage>
</organism>